<protein>
    <submittedName>
        <fullName evidence="1">Uncharacterized protein</fullName>
    </submittedName>
</protein>
<dbReference type="OrthoDB" id="983479at2759"/>
<accession>A0A1R2BE95</accession>
<comment type="caution">
    <text evidence="1">The sequence shown here is derived from an EMBL/GenBank/DDBJ whole genome shotgun (WGS) entry which is preliminary data.</text>
</comment>
<dbReference type="Proteomes" id="UP000187209">
    <property type="component" value="Unassembled WGS sequence"/>
</dbReference>
<reference evidence="1 2" key="1">
    <citation type="submission" date="2016-11" db="EMBL/GenBank/DDBJ databases">
        <title>The macronuclear genome of Stentor coeruleus: a giant cell with tiny introns.</title>
        <authorList>
            <person name="Slabodnick M."/>
            <person name="Ruby J.G."/>
            <person name="Reiff S.B."/>
            <person name="Swart E.C."/>
            <person name="Gosai S."/>
            <person name="Prabakaran S."/>
            <person name="Witkowska E."/>
            <person name="Larue G.E."/>
            <person name="Fisher S."/>
            <person name="Freeman R.M."/>
            <person name="Gunawardena J."/>
            <person name="Chu W."/>
            <person name="Stover N.A."/>
            <person name="Gregory B.D."/>
            <person name="Nowacki M."/>
            <person name="Derisi J."/>
            <person name="Roy S.W."/>
            <person name="Marshall W.F."/>
            <person name="Sood P."/>
        </authorList>
    </citation>
    <scope>NUCLEOTIDE SEQUENCE [LARGE SCALE GENOMIC DNA]</scope>
    <source>
        <strain evidence="1">WM001</strain>
    </source>
</reference>
<organism evidence="1 2">
    <name type="scientific">Stentor coeruleus</name>
    <dbReference type="NCBI Taxonomy" id="5963"/>
    <lineage>
        <taxon>Eukaryota</taxon>
        <taxon>Sar</taxon>
        <taxon>Alveolata</taxon>
        <taxon>Ciliophora</taxon>
        <taxon>Postciliodesmatophora</taxon>
        <taxon>Heterotrichea</taxon>
        <taxon>Heterotrichida</taxon>
        <taxon>Stentoridae</taxon>
        <taxon>Stentor</taxon>
    </lineage>
</organism>
<evidence type="ECO:0000313" key="1">
    <source>
        <dbReference type="EMBL" id="OMJ74965.1"/>
    </source>
</evidence>
<name>A0A1R2BE95_9CILI</name>
<dbReference type="AlphaFoldDB" id="A0A1R2BE95"/>
<gene>
    <name evidence="1" type="ORF">SteCoe_25992</name>
</gene>
<evidence type="ECO:0000313" key="2">
    <source>
        <dbReference type="Proteomes" id="UP000187209"/>
    </source>
</evidence>
<proteinExistence type="predicted"/>
<keyword evidence="2" id="KW-1185">Reference proteome</keyword>
<dbReference type="EMBL" id="MPUH01000718">
    <property type="protein sequence ID" value="OMJ74965.1"/>
    <property type="molecule type" value="Genomic_DNA"/>
</dbReference>
<sequence length="130" mass="15072">MKELGEKKKCFWEWAKNTYSKAVDIWNKIPDKLSEKVNKFSEKPTVKIIEDKTLHYAGKFESGLNMLINKIGVKSTVNQLNQTADTLVNEVRYNYTKINKNPSVQRLKVDTMNMLKDFVSSFKSSHTHTV</sequence>